<keyword evidence="8" id="KW-0472">Membrane</keyword>
<feature type="region of interest" description="Disordered" evidence="9">
    <location>
        <begin position="463"/>
        <end position="496"/>
    </location>
</feature>
<dbReference type="GO" id="GO:1990456">
    <property type="term" value="P:mitochondrion-endoplasmic reticulum membrane tethering"/>
    <property type="evidence" value="ECO:0007669"/>
    <property type="project" value="TreeGrafter"/>
</dbReference>
<dbReference type="EMBL" id="JAEPQZ010000011">
    <property type="protein sequence ID" value="KAG2175678.1"/>
    <property type="molecule type" value="Genomic_DNA"/>
</dbReference>
<protein>
    <recommendedName>
        <fullName evidence="10">SMP-LTD domain-containing protein</fullName>
    </recommendedName>
</protein>
<feature type="region of interest" description="Disordered" evidence="9">
    <location>
        <begin position="772"/>
        <end position="800"/>
    </location>
</feature>
<evidence type="ECO:0000256" key="1">
    <source>
        <dbReference type="ARBA" id="ARBA00004586"/>
    </source>
</evidence>
<comment type="caution">
    <text evidence="11">The sequence shown here is derived from an EMBL/GenBank/DDBJ whole genome shotgun (WGS) entry which is preliminary data.</text>
</comment>
<accession>A0A8H7PKR4</accession>
<dbReference type="GO" id="GO:0032865">
    <property type="term" value="C:ERMES complex"/>
    <property type="evidence" value="ECO:0007669"/>
    <property type="project" value="TreeGrafter"/>
</dbReference>
<dbReference type="OrthoDB" id="26740at2759"/>
<comment type="subcellular location">
    <subcellularLocation>
        <location evidence="1">Endoplasmic reticulum membrane</location>
    </subcellularLocation>
</comment>
<proteinExistence type="predicted"/>
<organism evidence="11 12">
    <name type="scientific">Mortierella isabellina</name>
    <name type="common">Filamentous fungus</name>
    <name type="synonym">Umbelopsis isabellina</name>
    <dbReference type="NCBI Taxonomy" id="91625"/>
    <lineage>
        <taxon>Eukaryota</taxon>
        <taxon>Fungi</taxon>
        <taxon>Fungi incertae sedis</taxon>
        <taxon>Mucoromycota</taxon>
        <taxon>Mucoromycotina</taxon>
        <taxon>Umbelopsidomycetes</taxon>
        <taxon>Umbelopsidales</taxon>
        <taxon>Umbelopsidaceae</taxon>
        <taxon>Umbelopsis</taxon>
    </lineage>
</organism>
<dbReference type="Proteomes" id="UP000654370">
    <property type="component" value="Unassembled WGS sequence"/>
</dbReference>
<keyword evidence="5" id="KW-1133">Transmembrane helix</keyword>
<keyword evidence="3" id="KW-0812">Transmembrane</keyword>
<keyword evidence="2" id="KW-0813">Transport</keyword>
<dbReference type="AlphaFoldDB" id="A0A8H7PKR4"/>
<sequence length="800" mass="89553">MWSSLLISYIAGGLTLFPVLAFIFILVTHLSQLCCDSTVWKLFLSTFRTRKIHIHRLQTNAKESTTAPSYEQNILAQQLYKVGWLRVTREDNIGMPEPSISDMVMAFIASKTNTRRKPAADFYFAVLRYSTLFLYDSEKQLDCKGVIIVSNHHVRIYPSDLQEYEVFARPASIKLEKKSGLVPSDKDNVPLLDDDSLESSSYFLTCERCIDKEDWYFALRRASKLPATKPAEHLDKIQESTQFDQAAMNQLIATIHSDEHHFHTQWLNALLGRIFFAIYKTSEVKQFLYQKVVTKVNKLNEKTPPFLGDIRVRAVHVGQSIPYFTQPRLLGIGPSGELTGECNINYTGGFKLEIEVLVKWKYSDRLRPLNLNIILNLTLNKIKGKILFKIKEPPTNRLWYGFYEPPDMDWSIEPVVWDKRIGYSLIINTIEAKLKEMVMENMVLPNMDDTPFFPTNSAGGIFGPESDEFRDQGSPSSGCERLKTAEQPSASASMPALVPDSHQSIETQSFVEEPAQMSSSQSLPELFMAGPDMHTQYELAAANTPLNAGRSSSIRSHRSNSTTTNRKWFTGKDKDNSSPAASEPNIPISSSPLRSSSLMSFAGTFLSRKKISPSSLGNDIEEPAPAQQQNSNSQSNGIAIPSRTASCQESDGFLSMTPDSLHSATSSIPIRRDDFRSESESDDNTTAYDSDLHGVFSSSLSISLNSPTLSVTDSKVDDVDDVSSEMRLQTPTKRLRSKSIASLAISEVNVNAPKVTRDPILDELFKGAHMAGEQRLKTKDDEKVPPHMHKENEKAAIKSL</sequence>
<evidence type="ECO:0000313" key="12">
    <source>
        <dbReference type="Proteomes" id="UP000654370"/>
    </source>
</evidence>
<evidence type="ECO:0000256" key="2">
    <source>
        <dbReference type="ARBA" id="ARBA00022448"/>
    </source>
</evidence>
<dbReference type="SUPFAM" id="SSF50729">
    <property type="entry name" value="PH domain-like"/>
    <property type="match status" value="1"/>
</dbReference>
<dbReference type="GO" id="GO:0015914">
    <property type="term" value="P:phospholipid transport"/>
    <property type="evidence" value="ECO:0007669"/>
    <property type="project" value="TreeGrafter"/>
</dbReference>
<dbReference type="CDD" id="cd21675">
    <property type="entry name" value="SMP_TEX2"/>
    <property type="match status" value="1"/>
</dbReference>
<dbReference type="GO" id="GO:0005789">
    <property type="term" value="C:endoplasmic reticulum membrane"/>
    <property type="evidence" value="ECO:0007669"/>
    <property type="project" value="UniProtKB-SubCell"/>
</dbReference>
<keyword evidence="6" id="KW-0445">Lipid transport</keyword>
<evidence type="ECO:0000256" key="4">
    <source>
        <dbReference type="ARBA" id="ARBA00022824"/>
    </source>
</evidence>
<dbReference type="GO" id="GO:0008289">
    <property type="term" value="F:lipid binding"/>
    <property type="evidence" value="ECO:0007669"/>
    <property type="project" value="UniProtKB-KW"/>
</dbReference>
<evidence type="ECO:0000256" key="9">
    <source>
        <dbReference type="SAM" id="MobiDB-lite"/>
    </source>
</evidence>
<feature type="compositionally biased region" description="Basic and acidic residues" evidence="9">
    <location>
        <begin position="670"/>
        <end position="679"/>
    </location>
</feature>
<feature type="domain" description="SMP-LTD" evidence="10">
    <location>
        <begin position="260"/>
        <end position="453"/>
    </location>
</feature>
<dbReference type="InterPro" id="IPR031468">
    <property type="entry name" value="SMP_LBD"/>
</dbReference>
<keyword evidence="4" id="KW-0256">Endoplasmic reticulum</keyword>
<evidence type="ECO:0000259" key="10">
    <source>
        <dbReference type="PROSITE" id="PS51847"/>
    </source>
</evidence>
<feature type="compositionally biased region" description="Polar residues" evidence="9">
    <location>
        <begin position="657"/>
        <end position="668"/>
    </location>
</feature>
<keyword evidence="12" id="KW-1185">Reference proteome</keyword>
<name>A0A8H7PKR4_MORIS</name>
<evidence type="ECO:0000256" key="8">
    <source>
        <dbReference type="ARBA" id="ARBA00023136"/>
    </source>
</evidence>
<evidence type="ECO:0000256" key="7">
    <source>
        <dbReference type="ARBA" id="ARBA00023121"/>
    </source>
</evidence>
<dbReference type="PANTHER" id="PTHR13466:SF19">
    <property type="entry name" value="NUCLEUS-VACUOLE JUNCTION PROTEIN 2"/>
    <property type="match status" value="1"/>
</dbReference>
<dbReference type="PANTHER" id="PTHR13466">
    <property type="entry name" value="TEX2 PROTEIN-RELATED"/>
    <property type="match status" value="1"/>
</dbReference>
<feature type="region of interest" description="Disordered" evidence="9">
    <location>
        <begin position="545"/>
        <end position="593"/>
    </location>
</feature>
<reference evidence="11" key="1">
    <citation type="submission" date="2020-12" db="EMBL/GenBank/DDBJ databases">
        <title>Metabolic potential, ecology and presence of endohyphal bacteria is reflected in genomic diversity of Mucoromycotina.</title>
        <authorList>
            <person name="Muszewska A."/>
            <person name="Okrasinska A."/>
            <person name="Steczkiewicz K."/>
            <person name="Drgas O."/>
            <person name="Orlowska M."/>
            <person name="Perlinska-Lenart U."/>
            <person name="Aleksandrzak-Piekarczyk T."/>
            <person name="Szatraj K."/>
            <person name="Zielenkiewicz U."/>
            <person name="Pilsyk S."/>
            <person name="Malc E."/>
            <person name="Mieczkowski P."/>
            <person name="Kruszewska J.S."/>
            <person name="Biernat P."/>
            <person name="Pawlowska J."/>
        </authorList>
    </citation>
    <scope>NUCLEOTIDE SEQUENCE</scope>
    <source>
        <strain evidence="11">WA0000067209</strain>
    </source>
</reference>
<feature type="compositionally biased region" description="Low complexity" evidence="9">
    <location>
        <begin position="550"/>
        <end position="566"/>
    </location>
</feature>
<gene>
    <name evidence="11" type="ORF">INT43_001325</name>
</gene>
<feature type="compositionally biased region" description="Low complexity" evidence="9">
    <location>
        <begin position="627"/>
        <end position="636"/>
    </location>
</feature>
<evidence type="ECO:0000256" key="3">
    <source>
        <dbReference type="ARBA" id="ARBA00022692"/>
    </source>
</evidence>
<dbReference type="PROSITE" id="PS51847">
    <property type="entry name" value="SMP"/>
    <property type="match status" value="1"/>
</dbReference>
<keyword evidence="7" id="KW-0446">Lipid-binding</keyword>
<evidence type="ECO:0000313" key="11">
    <source>
        <dbReference type="EMBL" id="KAG2175678.1"/>
    </source>
</evidence>
<feature type="region of interest" description="Disordered" evidence="9">
    <location>
        <begin position="612"/>
        <end position="688"/>
    </location>
</feature>
<evidence type="ECO:0000256" key="6">
    <source>
        <dbReference type="ARBA" id="ARBA00023055"/>
    </source>
</evidence>
<evidence type="ECO:0000256" key="5">
    <source>
        <dbReference type="ARBA" id="ARBA00022989"/>
    </source>
</evidence>